<protein>
    <recommendedName>
        <fullName evidence="2">Basal-body rod modification protein FlgD</fullName>
    </recommendedName>
</protein>
<comment type="function">
    <text evidence="4">Required for flagellar hook formation. May act as a scaffolding protein.</text>
</comment>
<keyword evidence="5" id="KW-0966">Cell projection</keyword>
<dbReference type="InterPro" id="IPR005648">
    <property type="entry name" value="FlgD"/>
</dbReference>
<accession>A0ABY8MH83</accession>
<dbReference type="Proteomes" id="UP001228690">
    <property type="component" value="Chromosome"/>
</dbReference>
<evidence type="ECO:0000256" key="3">
    <source>
        <dbReference type="ARBA" id="ARBA00022795"/>
    </source>
</evidence>
<keyword evidence="3" id="KW-1005">Bacterial flagellum biogenesis</keyword>
<proteinExistence type="inferred from homology"/>
<dbReference type="RefSeq" id="WP_326927564.1">
    <property type="nucleotide sequence ID" value="NZ_CP123443.1"/>
</dbReference>
<keyword evidence="6" id="KW-1185">Reference proteome</keyword>
<evidence type="ECO:0000256" key="2">
    <source>
        <dbReference type="ARBA" id="ARBA00016013"/>
    </source>
</evidence>
<gene>
    <name evidence="5" type="ORF">P0082_00560</name>
</gene>
<keyword evidence="5" id="KW-0969">Cilium</keyword>
<reference evidence="5 6" key="1">
    <citation type="submission" date="2023-04" db="EMBL/GenBank/DDBJ databases">
        <title>Spirochaete genome identified in red abalone sample constitutes a novel genus.</title>
        <authorList>
            <person name="Sharma S.P."/>
            <person name="Purcell C.M."/>
            <person name="Hyde J.R."/>
            <person name="Severin A.J."/>
        </authorList>
    </citation>
    <scope>NUCLEOTIDE SEQUENCE [LARGE SCALE GENOMIC DNA]</scope>
    <source>
        <strain evidence="5 6">SP-2023</strain>
    </source>
</reference>
<evidence type="ECO:0000256" key="1">
    <source>
        <dbReference type="ARBA" id="ARBA00010577"/>
    </source>
</evidence>
<organism evidence="5 6">
    <name type="scientific">Candidatus Haliotispira prima</name>
    <dbReference type="NCBI Taxonomy" id="3034016"/>
    <lineage>
        <taxon>Bacteria</taxon>
        <taxon>Pseudomonadati</taxon>
        <taxon>Spirochaetota</taxon>
        <taxon>Spirochaetia</taxon>
        <taxon>Spirochaetales</taxon>
        <taxon>Spirochaetaceae</taxon>
        <taxon>Candidatus Haliotispira</taxon>
    </lineage>
</organism>
<evidence type="ECO:0000256" key="4">
    <source>
        <dbReference type="ARBA" id="ARBA00024746"/>
    </source>
</evidence>
<evidence type="ECO:0000313" key="6">
    <source>
        <dbReference type="Proteomes" id="UP001228690"/>
    </source>
</evidence>
<keyword evidence="5" id="KW-0282">Flagellum</keyword>
<dbReference type="EMBL" id="CP123443">
    <property type="protein sequence ID" value="WGK69381.1"/>
    <property type="molecule type" value="Genomic_DNA"/>
</dbReference>
<comment type="similarity">
    <text evidence="1">Belongs to the FlgD family.</text>
</comment>
<name>A0ABY8MH83_9SPIO</name>
<dbReference type="Pfam" id="PF03963">
    <property type="entry name" value="FlgD"/>
    <property type="match status" value="1"/>
</dbReference>
<evidence type="ECO:0000313" key="5">
    <source>
        <dbReference type="EMBL" id="WGK69381.1"/>
    </source>
</evidence>
<sequence>MAEITPTEMSPLQKQQHDINIKNFNRSLNQGRSLQQTLGKDSFLRILTEQLKNQDPLKPQDDKEFIAQMAQFNSLEQMMELNKGFTELSRRFGQGQALGLLGREVTINSGLDHEGHPILVSGLVSAIEHNPSGPAKLTVDDHKYNSDLVIKVAEATDEQTQQ</sequence>